<dbReference type="RefSeq" id="WP_194105375.1">
    <property type="nucleotide sequence ID" value="NZ_JADFFM010000001.1"/>
</dbReference>
<keyword evidence="3" id="KW-0012">Acyltransferase</keyword>
<name>A0ABR9XFN1_9SPHI</name>
<keyword evidence="1" id="KW-0812">Transmembrane</keyword>
<dbReference type="Proteomes" id="UP000632774">
    <property type="component" value="Unassembled WGS sequence"/>
</dbReference>
<comment type="caution">
    <text evidence="3">The sequence shown here is derived from an EMBL/GenBank/DDBJ whole genome shotgun (WGS) entry which is preliminary data.</text>
</comment>
<dbReference type="GO" id="GO:0016746">
    <property type="term" value="F:acyltransferase activity"/>
    <property type="evidence" value="ECO:0007669"/>
    <property type="project" value="UniProtKB-KW"/>
</dbReference>
<sequence length="342" mass="39905">MKRLPSLDGLRAVSVILVLLFHAVLSKDFPAQLKPFAKFGDVGVTIFFVISGFLITYLLLTEYENNGKINLKRFYIRRAFRILPVFLLYTGFIVIWKNFENIFVTTSNLLHVVTFTVNFDVKKSWFTGHFWSLSIEEQFYLFLPALLVFYRKRVIPIIACILVYSCITRVISYKFAPLGNYFLAPFFDYADALFIGVLAGIYYQKNPAIVNYKIFSNVIIQLFAVILIALFKYTASTGHLAIISLPFGNTIISLCIIFLIISSINPDNKNMYKVLNSKLFIHIGILSYSIYVWQEFFFVGEFMPFWRMFPFNMVCIYFVSLCSYYLWEQPFLKMKRSFKTIN</sequence>
<dbReference type="InterPro" id="IPR002656">
    <property type="entry name" value="Acyl_transf_3_dom"/>
</dbReference>
<feature type="transmembrane region" description="Helical" evidence="1">
    <location>
        <begin position="182"/>
        <end position="202"/>
    </location>
</feature>
<dbReference type="PANTHER" id="PTHR23028:SF53">
    <property type="entry name" value="ACYL_TRANSF_3 DOMAIN-CONTAINING PROTEIN"/>
    <property type="match status" value="1"/>
</dbReference>
<keyword evidence="4" id="KW-1185">Reference proteome</keyword>
<feature type="transmembrane region" description="Helical" evidence="1">
    <location>
        <begin position="157"/>
        <end position="176"/>
    </location>
</feature>
<evidence type="ECO:0000256" key="1">
    <source>
        <dbReference type="SAM" id="Phobius"/>
    </source>
</evidence>
<dbReference type="EMBL" id="JADFFM010000001">
    <property type="protein sequence ID" value="MBE9666000.1"/>
    <property type="molecule type" value="Genomic_DNA"/>
</dbReference>
<keyword evidence="3" id="KW-0808">Transferase</keyword>
<evidence type="ECO:0000313" key="4">
    <source>
        <dbReference type="Proteomes" id="UP000632774"/>
    </source>
</evidence>
<feature type="transmembrane region" description="Helical" evidence="1">
    <location>
        <begin position="214"/>
        <end position="234"/>
    </location>
</feature>
<feature type="transmembrane region" description="Helical" evidence="1">
    <location>
        <begin position="274"/>
        <end position="293"/>
    </location>
</feature>
<dbReference type="InterPro" id="IPR050879">
    <property type="entry name" value="Acyltransferase_3"/>
</dbReference>
<evidence type="ECO:0000259" key="2">
    <source>
        <dbReference type="Pfam" id="PF01757"/>
    </source>
</evidence>
<keyword evidence="1" id="KW-0472">Membrane</keyword>
<feature type="transmembrane region" description="Helical" evidence="1">
    <location>
        <begin position="240"/>
        <end position="262"/>
    </location>
</feature>
<evidence type="ECO:0000313" key="3">
    <source>
        <dbReference type="EMBL" id="MBE9666000.1"/>
    </source>
</evidence>
<feature type="transmembrane region" description="Helical" evidence="1">
    <location>
        <begin position="80"/>
        <end position="99"/>
    </location>
</feature>
<keyword evidence="1" id="KW-1133">Transmembrane helix</keyword>
<protein>
    <submittedName>
        <fullName evidence="3">Acyltransferase</fullName>
    </submittedName>
</protein>
<dbReference type="PANTHER" id="PTHR23028">
    <property type="entry name" value="ACETYLTRANSFERASE"/>
    <property type="match status" value="1"/>
</dbReference>
<accession>A0ABR9XFN1</accession>
<proteinExistence type="predicted"/>
<feature type="transmembrane region" description="Helical" evidence="1">
    <location>
        <begin position="305"/>
        <end position="327"/>
    </location>
</feature>
<reference evidence="3 4" key="1">
    <citation type="submission" date="2020-10" db="EMBL/GenBank/DDBJ databases">
        <title>Mucilaginibacter mali sp. nov., isolated from rhizosphere soil of apple orchard.</title>
        <authorList>
            <person name="Lee J.-S."/>
            <person name="Kim H.S."/>
            <person name="Kim J.-S."/>
        </authorList>
    </citation>
    <scope>NUCLEOTIDE SEQUENCE [LARGE SCALE GENOMIC DNA]</scope>
    <source>
        <strain evidence="3 4">KCTC 23157</strain>
    </source>
</reference>
<feature type="transmembrane region" description="Helical" evidence="1">
    <location>
        <begin position="130"/>
        <end position="150"/>
    </location>
</feature>
<feature type="transmembrane region" description="Helical" evidence="1">
    <location>
        <begin position="42"/>
        <end position="60"/>
    </location>
</feature>
<organism evidence="3 4">
    <name type="scientific">Mucilaginibacter boryungensis</name>
    <dbReference type="NCBI Taxonomy" id="768480"/>
    <lineage>
        <taxon>Bacteria</taxon>
        <taxon>Pseudomonadati</taxon>
        <taxon>Bacteroidota</taxon>
        <taxon>Sphingobacteriia</taxon>
        <taxon>Sphingobacteriales</taxon>
        <taxon>Sphingobacteriaceae</taxon>
        <taxon>Mucilaginibacter</taxon>
    </lineage>
</organism>
<dbReference type="Pfam" id="PF01757">
    <property type="entry name" value="Acyl_transf_3"/>
    <property type="match status" value="1"/>
</dbReference>
<gene>
    <name evidence="3" type="ORF">IRJ18_06475</name>
</gene>
<feature type="domain" description="Acyltransferase 3" evidence="2">
    <location>
        <begin position="5"/>
        <end position="321"/>
    </location>
</feature>